<dbReference type="InterPro" id="IPR000603">
    <property type="entry name" value="MPV"/>
</dbReference>
<evidence type="ECO:0000256" key="2">
    <source>
        <dbReference type="ARBA" id="ARBA00023031"/>
    </source>
</evidence>
<feature type="compositionally biased region" description="Polar residues" evidence="3">
    <location>
        <begin position="240"/>
        <end position="254"/>
    </location>
</feature>
<reference evidence="4" key="1">
    <citation type="submission" date="2008-09" db="EMBL/GenBank/DDBJ databases">
        <title>Complete nucleotide sequence of a carrot isolate of Carrot mottle virus from Germany.</title>
        <authorList>
            <person name="Menzel W."/>
            <person name="Maiss E."/>
            <person name="Vetten H.J."/>
        </authorList>
    </citation>
    <scope>NUCLEOTIDE SEQUENCE</scope>
    <source>
        <strain evidence="4">Bingenheim</strain>
    </source>
</reference>
<proteinExistence type="predicted"/>
<keyword evidence="1" id="KW-0813">Transport</keyword>
<evidence type="ECO:0000256" key="3">
    <source>
        <dbReference type="SAM" id="MobiDB-lite"/>
    </source>
</evidence>
<sequence>MAIIQAGTREELINLLHGAGIQDKLRDLGFGVLTPARGCNTLTCTPLYPPEHQRTVRDFFTRRWRTKRSGGLLFIEKLVVAFLPHVPDGTAGEVVLWLHDTALSDLEPVGQKVSLSLSGGPRLVAFYPNYSIPLSDSAENAPRCFSLVTQIQGIRLKTGSSAFSLLSMWNPTIGERAQHYQATEPECVPIVRHSIRSSLQTLVLQRQYLNAALTNPLGRSQRVSQSMRHPPLDYALSPTRVASTVQIPPSTSSDTKTHRSLE</sequence>
<dbReference type="Pfam" id="PF00803">
    <property type="entry name" value="3A"/>
    <property type="match status" value="1"/>
</dbReference>
<evidence type="ECO:0000256" key="1">
    <source>
        <dbReference type="ARBA" id="ARBA00022448"/>
    </source>
</evidence>
<dbReference type="EMBL" id="FJ188472">
    <property type="protein sequence ID" value="ACJ03577.1"/>
    <property type="molecule type" value="Genomic_RNA"/>
</dbReference>
<dbReference type="GO" id="GO:0046740">
    <property type="term" value="P:transport of virus in host, cell to cell"/>
    <property type="evidence" value="ECO:0007669"/>
    <property type="project" value="UniProtKB-KW"/>
</dbReference>
<feature type="region of interest" description="Disordered" evidence="3">
    <location>
        <begin position="239"/>
        <end position="262"/>
    </location>
</feature>
<accession>B6UQC4</accession>
<name>B6UQC4_9TOMB</name>
<protein>
    <submittedName>
        <fullName evidence="4">Cell-to-cell movement protein</fullName>
    </submittedName>
</protein>
<organism evidence="4">
    <name type="scientific">Carrot mottle mimic virus</name>
    <dbReference type="NCBI Taxonomy" id="47736"/>
    <lineage>
        <taxon>Viruses</taxon>
        <taxon>Riboviria</taxon>
        <taxon>Orthornavirae</taxon>
        <taxon>Kitrinoviricota</taxon>
        <taxon>Tolucaviricetes</taxon>
        <taxon>Tolivirales</taxon>
        <taxon>Tombusviridae</taxon>
        <taxon>Calvusvirinae</taxon>
        <taxon>Umbravirus</taxon>
        <taxon>Umbravirus carotae</taxon>
    </lineage>
</organism>
<keyword evidence="2" id="KW-0916">Viral movement protein</keyword>
<evidence type="ECO:0000313" key="4">
    <source>
        <dbReference type="EMBL" id="ACJ03577.1"/>
    </source>
</evidence>